<keyword evidence="2" id="KW-0732">Signal</keyword>
<feature type="compositionally biased region" description="Polar residues" evidence="1">
    <location>
        <begin position="317"/>
        <end position="335"/>
    </location>
</feature>
<accession>A0A9D4RHB9</accession>
<feature type="region of interest" description="Disordered" evidence="1">
    <location>
        <begin position="254"/>
        <end position="297"/>
    </location>
</feature>
<feature type="signal peptide" evidence="2">
    <location>
        <begin position="1"/>
        <end position="21"/>
    </location>
</feature>
<evidence type="ECO:0000313" key="4">
    <source>
        <dbReference type="Proteomes" id="UP000828390"/>
    </source>
</evidence>
<evidence type="ECO:0000313" key="3">
    <source>
        <dbReference type="EMBL" id="KAH3867568.1"/>
    </source>
</evidence>
<evidence type="ECO:0000256" key="2">
    <source>
        <dbReference type="SAM" id="SignalP"/>
    </source>
</evidence>
<dbReference type="EMBL" id="JAIWYP010000002">
    <property type="protein sequence ID" value="KAH3867568.1"/>
    <property type="molecule type" value="Genomic_DNA"/>
</dbReference>
<evidence type="ECO:0000256" key="1">
    <source>
        <dbReference type="SAM" id="MobiDB-lite"/>
    </source>
</evidence>
<comment type="caution">
    <text evidence="3">The sequence shown here is derived from an EMBL/GenBank/DDBJ whole genome shotgun (WGS) entry which is preliminary data.</text>
</comment>
<proteinExistence type="predicted"/>
<dbReference type="Proteomes" id="UP000828390">
    <property type="component" value="Unassembled WGS sequence"/>
</dbReference>
<feature type="compositionally biased region" description="Basic and acidic residues" evidence="1">
    <location>
        <begin position="147"/>
        <end position="156"/>
    </location>
</feature>
<protein>
    <submittedName>
        <fullName evidence="3">Uncharacterized protein</fullName>
    </submittedName>
</protein>
<feature type="compositionally biased region" description="Basic and acidic residues" evidence="1">
    <location>
        <begin position="254"/>
        <end position="276"/>
    </location>
</feature>
<name>A0A9D4RHB9_DREPO</name>
<reference evidence="3" key="1">
    <citation type="journal article" date="2019" name="bioRxiv">
        <title>The Genome of the Zebra Mussel, Dreissena polymorpha: A Resource for Invasive Species Research.</title>
        <authorList>
            <person name="McCartney M.A."/>
            <person name="Auch B."/>
            <person name="Kono T."/>
            <person name="Mallez S."/>
            <person name="Zhang Y."/>
            <person name="Obille A."/>
            <person name="Becker A."/>
            <person name="Abrahante J.E."/>
            <person name="Garbe J."/>
            <person name="Badalamenti J.P."/>
            <person name="Herman A."/>
            <person name="Mangelson H."/>
            <person name="Liachko I."/>
            <person name="Sullivan S."/>
            <person name="Sone E.D."/>
            <person name="Koren S."/>
            <person name="Silverstein K.A.T."/>
            <person name="Beckman K.B."/>
            <person name="Gohl D.M."/>
        </authorList>
    </citation>
    <scope>NUCLEOTIDE SEQUENCE</scope>
    <source>
        <strain evidence="3">Duluth1</strain>
        <tissue evidence="3">Whole animal</tissue>
    </source>
</reference>
<organism evidence="3 4">
    <name type="scientific">Dreissena polymorpha</name>
    <name type="common">Zebra mussel</name>
    <name type="synonym">Mytilus polymorpha</name>
    <dbReference type="NCBI Taxonomy" id="45954"/>
    <lineage>
        <taxon>Eukaryota</taxon>
        <taxon>Metazoa</taxon>
        <taxon>Spiralia</taxon>
        <taxon>Lophotrochozoa</taxon>
        <taxon>Mollusca</taxon>
        <taxon>Bivalvia</taxon>
        <taxon>Autobranchia</taxon>
        <taxon>Heteroconchia</taxon>
        <taxon>Euheterodonta</taxon>
        <taxon>Imparidentia</taxon>
        <taxon>Neoheterodontei</taxon>
        <taxon>Myida</taxon>
        <taxon>Dreissenoidea</taxon>
        <taxon>Dreissenidae</taxon>
        <taxon>Dreissena</taxon>
    </lineage>
</organism>
<feature type="compositionally biased region" description="Polar residues" evidence="1">
    <location>
        <begin position="130"/>
        <end position="146"/>
    </location>
</feature>
<dbReference type="AlphaFoldDB" id="A0A9D4RHB9"/>
<feature type="region of interest" description="Disordered" evidence="1">
    <location>
        <begin position="317"/>
        <end position="358"/>
    </location>
</feature>
<feature type="compositionally biased region" description="Low complexity" evidence="1">
    <location>
        <begin position="119"/>
        <end position="129"/>
    </location>
</feature>
<feature type="compositionally biased region" description="Polar residues" evidence="1">
    <location>
        <begin position="159"/>
        <end position="168"/>
    </location>
</feature>
<feature type="region of interest" description="Disordered" evidence="1">
    <location>
        <begin position="55"/>
        <end position="85"/>
    </location>
</feature>
<feature type="region of interest" description="Disordered" evidence="1">
    <location>
        <begin position="109"/>
        <end position="177"/>
    </location>
</feature>
<keyword evidence="4" id="KW-1185">Reference proteome</keyword>
<reference evidence="3" key="2">
    <citation type="submission" date="2020-11" db="EMBL/GenBank/DDBJ databases">
        <authorList>
            <person name="McCartney M.A."/>
            <person name="Auch B."/>
            <person name="Kono T."/>
            <person name="Mallez S."/>
            <person name="Becker A."/>
            <person name="Gohl D.M."/>
            <person name="Silverstein K.A.T."/>
            <person name="Koren S."/>
            <person name="Bechman K.B."/>
            <person name="Herman A."/>
            <person name="Abrahante J.E."/>
            <person name="Garbe J."/>
        </authorList>
    </citation>
    <scope>NUCLEOTIDE SEQUENCE</scope>
    <source>
        <strain evidence="3">Duluth1</strain>
        <tissue evidence="3">Whole animal</tissue>
    </source>
</reference>
<sequence>MVTCRLATIIVGCCLLIVVEARHVKLAATRQPPAAAGTGARSRVLVIRAPEGSGQPNRIIVLSTPQRTENTPPPKDPSKTANTSSTVAKLAGAVQSLAAHTADFDRNFGGHPQSAIREAAAAAAAATAARSTSQPQRNANNSTGTRSLRELIEGRRSQRTQQPSSNIVGLSPTVPRAVPPIQPTEKRFGELNIPPILEAALRRLQERARVPSNVRDRPTTTAHGQATDLWDGQLPLERSPFHGGMIDLSGVRAPDHSHEPNHTHFGQRDTPGRERPASAALVPPETWDGKGQAIDTQRPAVGNNDLLRMNADFQFSGGQEQRGKTGSNLRTFTDTAHSHGHGHGHGHDHGHMSATPSSSLPADIQSLFDRFNIGSIDALSARLNSLTTQAPFASSVVADASAAASSSASSSSSSSSSNSGVAAEISPAVNPGIDVHAHAHDASSPVAVLDASATMAKSSANTNSTTNTTSTKSVKTTSIKVTTVVKGGTAADVAAAAASQAEIAQAVAQGKAEGKELNSSSIADIAAKANSKIGANSSGNDASLIAPESNLPVGSITVKRQKNGESIITLNDGQGQPVVLRANGPVQIERIVKPDGKIQFLINPVKPKPQSSTINPADMEIEPEEMFTTTMASMIISDPNPSTTVATQSPDASFQDAVALTSVAADLGLIDKSPSLTEALVTNALLQTPTGPAVAQTTTAPPAVGPKAEKGAIVSKMVTGSGDNVSKTAASSGIVQHSGNSGSVPNIASLNQQAINDVSQNPSNNQNNAKINDLFTGLFPDLGSGLFSLFESPRIPPPPRIAGPHIGNRGVLNPFVSDTNLFNVNKDIGLLRPSQLPPVVNQSPLSTMAPSTGGNVAAGTVELNPNPPYNLVDVVPSVMRR</sequence>
<feature type="chain" id="PRO_5039680388" evidence="2">
    <location>
        <begin position="22"/>
        <end position="881"/>
    </location>
</feature>
<gene>
    <name evidence="3" type="ORF">DPMN_030700</name>
</gene>